<evidence type="ECO:0000313" key="2">
    <source>
        <dbReference type="EMBL" id="MFC6152237.1"/>
    </source>
</evidence>
<feature type="compositionally biased region" description="Low complexity" evidence="1">
    <location>
        <begin position="45"/>
        <end position="62"/>
    </location>
</feature>
<sequence length="102" mass="10627">MTRGPSEDLTTVAAAEHDALEHQSQHPGFSGAVDVPPSSSPCAPPARVATATIRQRIAARTRSVGTAPHSRPRDAGVSRPTRTPSYGFPHEVDAAPAQQLPG</sequence>
<name>A0ABW1QTR3_9ACTN</name>
<organism evidence="2 3">
    <name type="scientific">Nocardioides yefusunii</name>
    <dbReference type="NCBI Taxonomy" id="2500546"/>
    <lineage>
        <taxon>Bacteria</taxon>
        <taxon>Bacillati</taxon>
        <taxon>Actinomycetota</taxon>
        <taxon>Actinomycetes</taxon>
        <taxon>Propionibacteriales</taxon>
        <taxon>Nocardioidaceae</taxon>
        <taxon>Nocardioides</taxon>
    </lineage>
</organism>
<reference evidence="3" key="1">
    <citation type="journal article" date="2019" name="Int. J. Syst. Evol. Microbiol.">
        <title>The Global Catalogue of Microorganisms (GCM) 10K type strain sequencing project: providing services to taxonomists for standard genome sequencing and annotation.</title>
        <authorList>
            <consortium name="The Broad Institute Genomics Platform"/>
            <consortium name="The Broad Institute Genome Sequencing Center for Infectious Disease"/>
            <person name="Wu L."/>
            <person name="Ma J."/>
        </authorList>
    </citation>
    <scope>NUCLEOTIDE SEQUENCE [LARGE SCALE GENOMIC DNA]</scope>
    <source>
        <strain evidence="3">DFY28</strain>
    </source>
</reference>
<accession>A0ABW1QTR3</accession>
<comment type="caution">
    <text evidence="2">The sequence shown here is derived from an EMBL/GenBank/DDBJ whole genome shotgun (WGS) entry which is preliminary data.</text>
</comment>
<dbReference type="EMBL" id="JBHSQI010000001">
    <property type="protein sequence ID" value="MFC6152237.1"/>
    <property type="molecule type" value="Genomic_DNA"/>
</dbReference>
<evidence type="ECO:0000256" key="1">
    <source>
        <dbReference type="SAM" id="MobiDB-lite"/>
    </source>
</evidence>
<proteinExistence type="predicted"/>
<feature type="region of interest" description="Disordered" evidence="1">
    <location>
        <begin position="20"/>
        <end position="102"/>
    </location>
</feature>
<protein>
    <submittedName>
        <fullName evidence="2">Uncharacterized protein</fullName>
    </submittedName>
</protein>
<dbReference type="Proteomes" id="UP001596098">
    <property type="component" value="Unassembled WGS sequence"/>
</dbReference>
<evidence type="ECO:0000313" key="3">
    <source>
        <dbReference type="Proteomes" id="UP001596098"/>
    </source>
</evidence>
<dbReference type="RefSeq" id="WP_128220355.1">
    <property type="nucleotide sequence ID" value="NZ_CP034929.1"/>
</dbReference>
<keyword evidence="3" id="KW-1185">Reference proteome</keyword>
<gene>
    <name evidence="2" type="ORF">ACFPWU_00950</name>
</gene>